<accession>A0ABT1FK61</accession>
<feature type="transmembrane region" description="Helical" evidence="1">
    <location>
        <begin position="238"/>
        <end position="257"/>
    </location>
</feature>
<keyword evidence="4" id="KW-1185">Reference proteome</keyword>
<dbReference type="PANTHER" id="PTHR23028">
    <property type="entry name" value="ACETYLTRANSFERASE"/>
    <property type="match status" value="1"/>
</dbReference>
<dbReference type="EMBL" id="JAMZEL010000001">
    <property type="protein sequence ID" value="MCP1381163.1"/>
    <property type="molecule type" value="Genomic_DNA"/>
</dbReference>
<feature type="transmembrane region" description="Helical" evidence="1">
    <location>
        <begin position="80"/>
        <end position="101"/>
    </location>
</feature>
<proteinExistence type="predicted"/>
<gene>
    <name evidence="3" type="ORF">NCI00_01955</name>
</gene>
<sequence>MPHSNRLLELDALRGIACILVVFFHFNVNQPDAWHWLNLGVAGVDLFFIISGFVIFYSLERNHNALDFFVSRFSRLYPAYWVAVCITSALVLLNGGTVHLHDFLVNLTMLQGYFGVEDIDGSYWTLGIELFFYCLAILPFITNTVKWVEHFIWISLFLVYNWHYWGSLYAPGTHAKISNSAQFLNHAPLFFAGIFFYLIGFKKATPDRYFGVLCCFILSCYLHNFFGRSQWVITIQEHVWMLLAFFGTFFLLLSHQLGFLVNRVSLFLGNISYSLYLIHQRISTEIIRPWLQHHLLPHMPNLIYSLIMLACSIGVASAINFWIELPAMRFLRQNWKRLKTKFEVKQESVLPL</sequence>
<feature type="transmembrane region" description="Helical" evidence="1">
    <location>
        <begin position="183"/>
        <end position="201"/>
    </location>
</feature>
<keyword evidence="1" id="KW-0472">Membrane</keyword>
<reference evidence="3 4" key="1">
    <citation type="submission" date="2022-06" db="EMBL/GenBank/DDBJ databases">
        <title>Runella sp. S5 genome sequencing.</title>
        <authorList>
            <person name="Park S."/>
        </authorList>
    </citation>
    <scope>NUCLEOTIDE SEQUENCE [LARGE SCALE GENOMIC DNA]</scope>
    <source>
        <strain evidence="3 4">S5</strain>
    </source>
</reference>
<evidence type="ECO:0000259" key="2">
    <source>
        <dbReference type="Pfam" id="PF01757"/>
    </source>
</evidence>
<dbReference type="PANTHER" id="PTHR23028:SF131">
    <property type="entry name" value="BLR2367 PROTEIN"/>
    <property type="match status" value="1"/>
</dbReference>
<dbReference type="GO" id="GO:0016746">
    <property type="term" value="F:acyltransferase activity"/>
    <property type="evidence" value="ECO:0007669"/>
    <property type="project" value="UniProtKB-KW"/>
</dbReference>
<dbReference type="Pfam" id="PF01757">
    <property type="entry name" value="Acyl_transf_3"/>
    <property type="match status" value="1"/>
</dbReference>
<keyword evidence="1" id="KW-0812">Transmembrane</keyword>
<feature type="domain" description="Acyltransferase 3" evidence="2">
    <location>
        <begin position="9"/>
        <end position="318"/>
    </location>
</feature>
<dbReference type="InterPro" id="IPR050879">
    <property type="entry name" value="Acyltransferase_3"/>
</dbReference>
<keyword evidence="3" id="KW-0808">Transferase</keyword>
<protein>
    <submittedName>
        <fullName evidence="3">Acyltransferase</fullName>
    </submittedName>
</protein>
<evidence type="ECO:0000313" key="4">
    <source>
        <dbReference type="Proteomes" id="UP001204772"/>
    </source>
</evidence>
<comment type="caution">
    <text evidence="3">The sequence shown here is derived from an EMBL/GenBank/DDBJ whole genome shotgun (WGS) entry which is preliminary data.</text>
</comment>
<dbReference type="RefSeq" id="WP_253524437.1">
    <property type="nucleotide sequence ID" value="NZ_JAMZEL010000001.1"/>
</dbReference>
<feature type="transmembrane region" description="Helical" evidence="1">
    <location>
        <begin position="121"/>
        <end position="140"/>
    </location>
</feature>
<feature type="transmembrane region" description="Helical" evidence="1">
    <location>
        <begin position="34"/>
        <end position="59"/>
    </location>
</feature>
<feature type="transmembrane region" description="Helical" evidence="1">
    <location>
        <begin position="264"/>
        <end position="282"/>
    </location>
</feature>
<evidence type="ECO:0000256" key="1">
    <source>
        <dbReference type="SAM" id="Phobius"/>
    </source>
</evidence>
<feature type="transmembrane region" description="Helical" evidence="1">
    <location>
        <begin position="208"/>
        <end position="226"/>
    </location>
</feature>
<dbReference type="Proteomes" id="UP001204772">
    <property type="component" value="Unassembled WGS sequence"/>
</dbReference>
<feature type="transmembrane region" description="Helical" evidence="1">
    <location>
        <begin position="12"/>
        <end position="28"/>
    </location>
</feature>
<keyword evidence="3" id="KW-0012">Acyltransferase</keyword>
<evidence type="ECO:0000313" key="3">
    <source>
        <dbReference type="EMBL" id="MCP1381163.1"/>
    </source>
</evidence>
<feature type="transmembrane region" description="Helical" evidence="1">
    <location>
        <begin position="302"/>
        <end position="323"/>
    </location>
</feature>
<dbReference type="InterPro" id="IPR002656">
    <property type="entry name" value="Acyl_transf_3_dom"/>
</dbReference>
<organism evidence="3 4">
    <name type="scientific">Runella salmonicolor</name>
    <dbReference type="NCBI Taxonomy" id="2950278"/>
    <lineage>
        <taxon>Bacteria</taxon>
        <taxon>Pseudomonadati</taxon>
        <taxon>Bacteroidota</taxon>
        <taxon>Cytophagia</taxon>
        <taxon>Cytophagales</taxon>
        <taxon>Spirosomataceae</taxon>
        <taxon>Runella</taxon>
    </lineage>
</organism>
<name>A0ABT1FK61_9BACT</name>
<keyword evidence="1" id="KW-1133">Transmembrane helix</keyword>
<feature type="transmembrane region" description="Helical" evidence="1">
    <location>
        <begin position="147"/>
        <end position="163"/>
    </location>
</feature>